<comment type="caution">
    <text evidence="1">The sequence shown here is derived from an EMBL/GenBank/DDBJ whole genome shotgun (WGS) entry which is preliminary data.</text>
</comment>
<keyword evidence="2" id="KW-1185">Reference proteome</keyword>
<dbReference type="RefSeq" id="WP_203850145.1">
    <property type="nucleotide sequence ID" value="NZ_BAAAVW010000003.1"/>
</dbReference>
<dbReference type="InterPro" id="IPR010581">
    <property type="entry name" value="DUF1152"/>
</dbReference>
<reference evidence="1" key="1">
    <citation type="submission" date="2021-01" db="EMBL/GenBank/DDBJ databases">
        <title>Whole genome shotgun sequence of Dactylosporangium siamense NBRC 106093.</title>
        <authorList>
            <person name="Komaki H."/>
            <person name="Tamura T."/>
        </authorList>
    </citation>
    <scope>NUCLEOTIDE SEQUENCE</scope>
    <source>
        <strain evidence="1">NBRC 106093</strain>
    </source>
</reference>
<evidence type="ECO:0008006" key="3">
    <source>
        <dbReference type="Google" id="ProtNLM"/>
    </source>
</evidence>
<name>A0A919PRK8_9ACTN</name>
<dbReference type="EMBL" id="BONQ01000104">
    <property type="protein sequence ID" value="GIG48437.1"/>
    <property type="molecule type" value="Genomic_DNA"/>
</dbReference>
<evidence type="ECO:0000313" key="1">
    <source>
        <dbReference type="EMBL" id="GIG48437.1"/>
    </source>
</evidence>
<dbReference type="AlphaFoldDB" id="A0A919PRK8"/>
<dbReference type="Proteomes" id="UP000660611">
    <property type="component" value="Unassembled WGS sequence"/>
</dbReference>
<proteinExistence type="predicted"/>
<dbReference type="Pfam" id="PF06626">
    <property type="entry name" value="DUF1152"/>
    <property type="match status" value="1"/>
</dbReference>
<accession>A0A919PRK8</accession>
<protein>
    <recommendedName>
        <fullName evidence="3">DUF1152 domain-containing protein</fullName>
    </recommendedName>
</protein>
<organism evidence="1 2">
    <name type="scientific">Dactylosporangium siamense</name>
    <dbReference type="NCBI Taxonomy" id="685454"/>
    <lineage>
        <taxon>Bacteria</taxon>
        <taxon>Bacillati</taxon>
        <taxon>Actinomycetota</taxon>
        <taxon>Actinomycetes</taxon>
        <taxon>Micromonosporales</taxon>
        <taxon>Micromonosporaceae</taxon>
        <taxon>Dactylosporangium</taxon>
    </lineage>
</organism>
<sequence length="326" mass="35278">MTWRLPFFEALDGAERILIAGAGGGFDVYAGLPLALSLRDEGRTVHLANLSIVNLYELARDDWLEPGIAAVTPDTAGFSDYFPERTLARWLASTRWSDGGGHLHQLPPTVYAFPRTGVRPLRSAYRRLAKRLRLDAIVLVDGGTDILMRGDEAALGTPVEDATSLAAVNATPVPTKLVAAIGFGVDAYHGVNHVQVLENIAALDRAGAYLGAFTVPSHGREAALYRDAVAHARAATPKRASIVNGQIAAALTGAVGDVPVNGRTFTEPLFVNPLMAMYFTFELAGLAAQSLYLDRIRGTDDMLQVSHLIERFRDEITPRPRMPFPH</sequence>
<gene>
    <name evidence="1" type="ORF">Dsi01nite_064780</name>
</gene>
<evidence type="ECO:0000313" key="2">
    <source>
        <dbReference type="Proteomes" id="UP000660611"/>
    </source>
</evidence>